<evidence type="ECO:0000313" key="1">
    <source>
        <dbReference type="EMBL" id="SFI15838.1"/>
    </source>
</evidence>
<dbReference type="RefSeq" id="WP_075444554.1">
    <property type="nucleotide sequence ID" value="NZ_FOQK01000018.1"/>
</dbReference>
<accession>A0A1I3FX69</accession>
<organism evidence="1 2">
    <name type="scientific">Selenomonas ruminantium</name>
    <dbReference type="NCBI Taxonomy" id="971"/>
    <lineage>
        <taxon>Bacteria</taxon>
        <taxon>Bacillati</taxon>
        <taxon>Bacillota</taxon>
        <taxon>Negativicutes</taxon>
        <taxon>Selenomonadales</taxon>
        <taxon>Selenomonadaceae</taxon>
        <taxon>Selenomonas</taxon>
    </lineage>
</organism>
<gene>
    <name evidence="1" type="ORF">SAMN04487861_11810</name>
</gene>
<dbReference type="EMBL" id="FOQK01000018">
    <property type="protein sequence ID" value="SFI15838.1"/>
    <property type="molecule type" value="Genomic_DNA"/>
</dbReference>
<name>A0A1I3FX69_SELRU</name>
<dbReference type="AlphaFoldDB" id="A0A1I3FX69"/>
<sequence length="77" mass="8776">MKVQIYSQWMEDVFIPVRVKQFTKAAKLMGHTGFKAYAENHDVVGRTLSDRKSAEYQAVAEWLDSREIDNNVAEGVA</sequence>
<dbReference type="OrthoDB" id="1666585at2"/>
<dbReference type="Proteomes" id="UP000183639">
    <property type="component" value="Unassembled WGS sequence"/>
</dbReference>
<protein>
    <submittedName>
        <fullName evidence="1">Uncharacterized protein</fullName>
    </submittedName>
</protein>
<reference evidence="1 2" key="1">
    <citation type="submission" date="2016-10" db="EMBL/GenBank/DDBJ databases">
        <authorList>
            <person name="de Groot N.N."/>
        </authorList>
    </citation>
    <scope>NUCLEOTIDE SEQUENCE [LARGE SCALE GENOMIC DNA]</scope>
    <source>
        <strain evidence="1 2">Z108</strain>
    </source>
</reference>
<evidence type="ECO:0000313" key="2">
    <source>
        <dbReference type="Proteomes" id="UP000183639"/>
    </source>
</evidence>
<proteinExistence type="predicted"/>